<dbReference type="Pfam" id="PF00439">
    <property type="entry name" value="Bromodomain"/>
    <property type="match status" value="1"/>
</dbReference>
<dbReference type="PROSITE" id="PS50014">
    <property type="entry name" value="BROMODOMAIN_2"/>
    <property type="match status" value="1"/>
</dbReference>
<feature type="region of interest" description="Disordered" evidence="3">
    <location>
        <begin position="72"/>
        <end position="103"/>
    </location>
</feature>
<evidence type="ECO:0000313" key="6">
    <source>
        <dbReference type="Proteomes" id="UP000246702"/>
    </source>
</evidence>
<dbReference type="STRING" id="1450535.A0A317WUA8"/>
<feature type="region of interest" description="Disordered" evidence="3">
    <location>
        <begin position="769"/>
        <end position="790"/>
    </location>
</feature>
<evidence type="ECO:0000256" key="2">
    <source>
        <dbReference type="PROSITE-ProRule" id="PRU00035"/>
    </source>
</evidence>
<dbReference type="InterPro" id="IPR001487">
    <property type="entry name" value="Bromodomain"/>
</dbReference>
<feature type="compositionally biased region" description="Basic and acidic residues" evidence="3">
    <location>
        <begin position="219"/>
        <end position="228"/>
    </location>
</feature>
<proteinExistence type="predicted"/>
<feature type="domain" description="Bromo" evidence="4">
    <location>
        <begin position="722"/>
        <end position="762"/>
    </location>
</feature>
<accession>A0A317WUA8</accession>
<dbReference type="PANTHER" id="PTHR15398">
    <property type="entry name" value="BROMODOMAIN-CONTAINING PROTEIN 8"/>
    <property type="match status" value="1"/>
</dbReference>
<name>A0A317WUA8_9EURO</name>
<keyword evidence="6" id="KW-1185">Reference proteome</keyword>
<reference evidence="5 6" key="1">
    <citation type="submission" date="2016-12" db="EMBL/GenBank/DDBJ databases">
        <title>The genomes of Aspergillus section Nigri reveals drivers in fungal speciation.</title>
        <authorList>
            <consortium name="DOE Joint Genome Institute"/>
            <person name="Vesth T.C."/>
            <person name="Nybo J."/>
            <person name="Theobald S."/>
            <person name="Brandl J."/>
            <person name="Frisvad J.C."/>
            <person name="Nielsen K.F."/>
            <person name="Lyhne E.K."/>
            <person name="Kogle M.E."/>
            <person name="Kuo A."/>
            <person name="Riley R."/>
            <person name="Clum A."/>
            <person name="Nolan M."/>
            <person name="Lipzen A."/>
            <person name="Salamov A."/>
            <person name="Henrissat B."/>
            <person name="Wiebenga A."/>
            <person name="De Vries R.P."/>
            <person name="Grigoriev I.V."/>
            <person name="Mortensen U.H."/>
            <person name="Andersen M.R."/>
            <person name="Baker S.E."/>
        </authorList>
    </citation>
    <scope>NUCLEOTIDE SEQUENCE [LARGE SCALE GENOMIC DNA]</scope>
    <source>
        <strain evidence="5 6">CBS 115572</strain>
    </source>
</reference>
<feature type="compositionally biased region" description="Pro residues" evidence="3">
    <location>
        <begin position="410"/>
        <end position="420"/>
    </location>
</feature>
<dbReference type="SUPFAM" id="SSF47370">
    <property type="entry name" value="Bromodomain"/>
    <property type="match status" value="1"/>
</dbReference>
<feature type="compositionally biased region" description="Pro residues" evidence="3">
    <location>
        <begin position="231"/>
        <end position="241"/>
    </location>
</feature>
<comment type="caution">
    <text evidence="5">The sequence shown here is derived from an EMBL/GenBank/DDBJ whole genome shotgun (WGS) entry which is preliminary data.</text>
</comment>
<dbReference type="GO" id="GO:0006325">
    <property type="term" value="P:chromatin organization"/>
    <property type="evidence" value="ECO:0007669"/>
    <property type="project" value="UniProtKB-ARBA"/>
</dbReference>
<feature type="compositionally biased region" description="Pro residues" evidence="3">
    <location>
        <begin position="278"/>
        <end position="288"/>
    </location>
</feature>
<dbReference type="EMBL" id="MSFK01000011">
    <property type="protein sequence ID" value="PWY89411.1"/>
    <property type="molecule type" value="Genomic_DNA"/>
</dbReference>
<feature type="compositionally biased region" description="Low complexity" evidence="3">
    <location>
        <begin position="328"/>
        <end position="344"/>
    </location>
</feature>
<evidence type="ECO:0000259" key="4">
    <source>
        <dbReference type="PROSITE" id="PS50014"/>
    </source>
</evidence>
<feature type="compositionally biased region" description="Pro residues" evidence="3">
    <location>
        <begin position="383"/>
        <end position="395"/>
    </location>
</feature>
<keyword evidence="1 2" id="KW-0103">Bromodomain</keyword>
<dbReference type="GeneID" id="37109219"/>
<dbReference type="OrthoDB" id="21449at2759"/>
<dbReference type="Gene3D" id="1.20.920.10">
    <property type="entry name" value="Bromodomain-like"/>
    <property type="match status" value="1"/>
</dbReference>
<gene>
    <name evidence="5" type="ORF">BO94DRAFT_34616</name>
</gene>
<feature type="compositionally biased region" description="Low complexity" evidence="3">
    <location>
        <begin position="614"/>
        <end position="624"/>
    </location>
</feature>
<dbReference type="PANTHER" id="PTHR15398:SF4">
    <property type="entry name" value="BROMODOMAIN-CONTAINING PROTEIN 8 ISOFORM X1"/>
    <property type="match status" value="1"/>
</dbReference>
<dbReference type="Proteomes" id="UP000246702">
    <property type="component" value="Unassembled WGS sequence"/>
</dbReference>
<protein>
    <recommendedName>
        <fullName evidence="4">Bromo domain-containing protein</fullName>
    </recommendedName>
</protein>
<feature type="compositionally biased region" description="Pro residues" evidence="3">
    <location>
        <begin position="452"/>
        <end position="467"/>
    </location>
</feature>
<dbReference type="AlphaFoldDB" id="A0A317WUA8"/>
<organism evidence="5 6">
    <name type="scientific">Aspergillus sclerotioniger CBS 115572</name>
    <dbReference type="NCBI Taxonomy" id="1450535"/>
    <lineage>
        <taxon>Eukaryota</taxon>
        <taxon>Fungi</taxon>
        <taxon>Dikarya</taxon>
        <taxon>Ascomycota</taxon>
        <taxon>Pezizomycotina</taxon>
        <taxon>Eurotiomycetes</taxon>
        <taxon>Eurotiomycetidae</taxon>
        <taxon>Eurotiales</taxon>
        <taxon>Aspergillaceae</taxon>
        <taxon>Aspergillus</taxon>
        <taxon>Aspergillus subgen. Circumdati</taxon>
    </lineage>
</organism>
<dbReference type="RefSeq" id="XP_025468322.1">
    <property type="nucleotide sequence ID" value="XM_025607076.1"/>
</dbReference>
<evidence type="ECO:0000256" key="1">
    <source>
        <dbReference type="ARBA" id="ARBA00023117"/>
    </source>
</evidence>
<feature type="compositionally biased region" description="Low complexity" evidence="3">
    <location>
        <begin position="242"/>
        <end position="259"/>
    </location>
</feature>
<sequence length="919" mass="98500">MPPLSAYTPFESLLFFQSLAGLDTPPANFASISDVLRNNPFIQQNAAYDAGRLAPEALEDLYTTLMRDGVDSITSGPNGHHTESSGANNSKKRKISSPRPDGLADKALSHVSMVPGLVSHLYARYKELVTREIRNEEQRYKEIREEIEQLQREEVEAPPEPVTRPTPAQPIAPAQPEPAPQPMDVDVKGEKPIPQPRGEPMHIAIPAVGGDAKQPQLEPPRKDLESKQPAKPAPRPPPTPQPVLAQPAQPAPPVQAVEQPPKEQEKKIQPQPQLPQQLPQPSPRPQPSLQPATARPSQPPVPNGKVLAASQPPLVPRNSPANHAPVNAPITPSPRSSTAATPSAGVARPPAVTPSQAPPKVSVSIPSTPQQVPPSKPSIKETPPVPAASPAPQRPLPQASFQQWSLNQPPQTPQPPAFPKPKPEPTNIAGAGRPVQSPVPPPIPAFESKKAPQPPRPTPVPSTPGPVPATAQTPAHNVPPPVFQTPIGPAQASILSRPTSARPRPTIDTGSLTPGSMTPWKKTPRLSIAISPRSPERPRPEEISPISEKAPSLMGSREATPEEPEPRRRKRRSEAKSNGANDQTLSIDLDHKGGPKRKGEKSSLSTGKDRDRSTASSRSRGRSVLSRDEESMADAGSGKIKHEVPSTPAGVSETAEPERPSVSRPGRGRPKRKRAPSESLEAEPSQPEFTQLSRLDPNMSSTYVVCARNFPRTGAPIMNDVTTHKHASIFTKPLTERDAPGYRDLIYRPQDLKSIKSLIHQGSRALAAATEAASTPAGDGESPAPGVGTPSKNAVLMLQKTEDVIPPKGVVNSAQLEKELIRMFANAVMFNPIPQRGFGPAFPMISDSGSRESTQVPEPDEGGIIKDTLEMFEDVEQAVTRWRAAERTADELASKSILALRRGSASDLNTDSADEVKGS</sequence>
<evidence type="ECO:0000313" key="5">
    <source>
        <dbReference type="EMBL" id="PWY89411.1"/>
    </source>
</evidence>
<evidence type="ECO:0000256" key="3">
    <source>
        <dbReference type="SAM" id="MobiDB-lite"/>
    </source>
</evidence>
<feature type="region of interest" description="Disordered" evidence="3">
    <location>
        <begin position="151"/>
        <end position="695"/>
    </location>
</feature>
<feature type="compositionally biased region" description="Pro residues" evidence="3">
    <location>
        <begin position="158"/>
        <end position="181"/>
    </location>
</feature>
<dbReference type="InterPro" id="IPR036427">
    <property type="entry name" value="Bromodomain-like_sf"/>
</dbReference>
<dbReference type="GO" id="GO:0035267">
    <property type="term" value="C:NuA4 histone acetyltransferase complex"/>
    <property type="evidence" value="ECO:0007669"/>
    <property type="project" value="TreeGrafter"/>
</dbReference>